<gene>
    <name evidence="1" type="ORF">CLOSAC_03210</name>
</gene>
<name>A0A1S8NHY6_CLOSA</name>
<accession>A0A1S8NHY6</accession>
<dbReference type="AlphaFoldDB" id="A0A1S8NHY6"/>
<dbReference type="EMBL" id="LZYZ01000001">
    <property type="protein sequence ID" value="OOM16050.1"/>
    <property type="molecule type" value="Genomic_DNA"/>
</dbReference>
<evidence type="ECO:0000313" key="1">
    <source>
        <dbReference type="EMBL" id="OOM16050.1"/>
    </source>
</evidence>
<protein>
    <submittedName>
        <fullName evidence="1">Uncharacterized protein</fullName>
    </submittedName>
</protein>
<evidence type="ECO:0000313" key="2">
    <source>
        <dbReference type="Proteomes" id="UP000191154"/>
    </source>
</evidence>
<proteinExistence type="predicted"/>
<comment type="caution">
    <text evidence="1">The sequence shown here is derived from an EMBL/GenBank/DDBJ whole genome shotgun (WGS) entry which is preliminary data.</text>
</comment>
<organism evidence="1 2">
    <name type="scientific">Clostridium saccharobutylicum</name>
    <dbReference type="NCBI Taxonomy" id="169679"/>
    <lineage>
        <taxon>Bacteria</taxon>
        <taxon>Bacillati</taxon>
        <taxon>Bacillota</taxon>
        <taxon>Clostridia</taxon>
        <taxon>Eubacteriales</taxon>
        <taxon>Clostridiaceae</taxon>
        <taxon>Clostridium</taxon>
    </lineage>
</organism>
<reference evidence="1 2" key="1">
    <citation type="submission" date="2016-05" db="EMBL/GenBank/DDBJ databases">
        <title>Microbial solvent formation.</title>
        <authorList>
            <person name="Poehlein A."/>
            <person name="Montoya Solano J.D."/>
            <person name="Flitsch S."/>
            <person name="Krabben P."/>
            <person name="Duerre P."/>
            <person name="Daniel R."/>
        </authorList>
    </citation>
    <scope>NUCLEOTIDE SEQUENCE [LARGE SCALE GENOMIC DNA]</scope>
    <source>
        <strain evidence="1 2">L1-8</strain>
    </source>
</reference>
<sequence length="115" mass="12775">MMSSMFTLVSEASLVNVSVATNNIDEGTSNMASLLDNVSIDEVNSIMKKSQTDYNNAVIFNPELYDEVDNNKSSLLSNIICTCTMQDDMISTWSSRYGIVDYNVSEMFKLSAMVK</sequence>
<dbReference type="Proteomes" id="UP000191154">
    <property type="component" value="Unassembled WGS sequence"/>
</dbReference>